<reference evidence="2 3" key="1">
    <citation type="journal article" date="2006" name="Science">
        <title>Phytophthora genome sequences uncover evolutionary origins and mechanisms of pathogenesis.</title>
        <authorList>
            <person name="Tyler B.M."/>
            <person name="Tripathy S."/>
            <person name="Zhang X."/>
            <person name="Dehal P."/>
            <person name="Jiang R.H."/>
            <person name="Aerts A."/>
            <person name="Arredondo F.D."/>
            <person name="Baxter L."/>
            <person name="Bensasson D."/>
            <person name="Beynon J.L."/>
            <person name="Chapman J."/>
            <person name="Damasceno C.M."/>
            <person name="Dorrance A.E."/>
            <person name="Dou D."/>
            <person name="Dickerman A.W."/>
            <person name="Dubchak I.L."/>
            <person name="Garbelotto M."/>
            <person name="Gijzen M."/>
            <person name="Gordon S.G."/>
            <person name="Govers F."/>
            <person name="Grunwald N.J."/>
            <person name="Huang W."/>
            <person name="Ivors K.L."/>
            <person name="Jones R.W."/>
            <person name="Kamoun S."/>
            <person name="Krampis K."/>
            <person name="Lamour K.H."/>
            <person name="Lee M.K."/>
            <person name="McDonald W.H."/>
            <person name="Medina M."/>
            <person name="Meijer H.J."/>
            <person name="Nordberg E.K."/>
            <person name="Maclean D.J."/>
            <person name="Ospina-Giraldo M.D."/>
            <person name="Morris P.F."/>
            <person name="Phuntumart V."/>
            <person name="Putnam N.H."/>
            <person name="Rash S."/>
            <person name="Rose J.K."/>
            <person name="Sakihama Y."/>
            <person name="Salamov A.A."/>
            <person name="Savidor A."/>
            <person name="Scheuring C.F."/>
            <person name="Smith B.M."/>
            <person name="Sobral B.W."/>
            <person name="Terry A."/>
            <person name="Torto-Alalibo T.A."/>
            <person name="Win J."/>
            <person name="Xu Z."/>
            <person name="Zhang H."/>
            <person name="Grigoriev I.V."/>
            <person name="Rokhsar D.S."/>
            <person name="Boore J.L."/>
        </authorList>
    </citation>
    <scope>NUCLEOTIDE SEQUENCE [LARGE SCALE GENOMIC DNA]</scope>
    <source>
        <strain evidence="2 3">P6497</strain>
    </source>
</reference>
<dbReference type="RefSeq" id="XP_009533376.1">
    <property type="nucleotide sequence ID" value="XM_009535081.1"/>
</dbReference>
<keyword evidence="3" id="KW-1185">Reference proteome</keyword>
<dbReference type="KEGG" id="psoj:PHYSODRAFT_337413"/>
<proteinExistence type="predicted"/>
<accession>G5A0Z9</accession>
<dbReference type="InParanoid" id="G5A0Z9"/>
<organism evidence="2 3">
    <name type="scientific">Phytophthora sojae (strain P6497)</name>
    <name type="common">Soybean stem and root rot agent</name>
    <name type="synonym">Phytophthora megasperma f. sp. glycines</name>
    <dbReference type="NCBI Taxonomy" id="1094619"/>
    <lineage>
        <taxon>Eukaryota</taxon>
        <taxon>Sar</taxon>
        <taxon>Stramenopiles</taxon>
        <taxon>Oomycota</taxon>
        <taxon>Peronosporomycetes</taxon>
        <taxon>Peronosporales</taxon>
        <taxon>Peronosporaceae</taxon>
        <taxon>Phytophthora</taxon>
    </lineage>
</organism>
<dbReference type="Proteomes" id="UP000002640">
    <property type="component" value="Unassembled WGS sequence"/>
</dbReference>
<evidence type="ECO:0000313" key="3">
    <source>
        <dbReference type="Proteomes" id="UP000002640"/>
    </source>
</evidence>
<feature type="compositionally biased region" description="Basic residues" evidence="1">
    <location>
        <begin position="19"/>
        <end position="36"/>
    </location>
</feature>
<dbReference type="AlphaFoldDB" id="G5A0Z9"/>
<feature type="compositionally biased region" description="Basic residues" evidence="1">
    <location>
        <begin position="103"/>
        <end position="112"/>
    </location>
</feature>
<feature type="compositionally biased region" description="Polar residues" evidence="1">
    <location>
        <begin position="86"/>
        <end position="101"/>
    </location>
</feature>
<dbReference type="GeneID" id="20647363"/>
<feature type="region of interest" description="Disordered" evidence="1">
    <location>
        <begin position="86"/>
        <end position="129"/>
    </location>
</feature>
<feature type="region of interest" description="Disordered" evidence="1">
    <location>
        <begin position="19"/>
        <end position="39"/>
    </location>
</feature>
<gene>
    <name evidence="2" type="ORF">PHYSODRAFT_337413</name>
</gene>
<name>G5A0Z9_PHYSP</name>
<protein>
    <submittedName>
        <fullName evidence="2">Uncharacterized protein</fullName>
    </submittedName>
</protein>
<sequence>MAASDGGYAIEARGLLLARRGRAKPQRRRRPGRKTAPRTPVWTSSCVYAATAKMRSLVLLVVVMVLTLSTMETKDCVTCKMYESETMTETAGAASSVTGTSGRRPRRRRRPGRPCGQQDVCNGKEEHEC</sequence>
<dbReference type="EMBL" id="JH159158">
    <property type="protein sequence ID" value="EGZ10631.1"/>
    <property type="molecule type" value="Genomic_DNA"/>
</dbReference>
<evidence type="ECO:0000256" key="1">
    <source>
        <dbReference type="SAM" id="MobiDB-lite"/>
    </source>
</evidence>
<evidence type="ECO:0000313" key="2">
    <source>
        <dbReference type="EMBL" id="EGZ10631.1"/>
    </source>
</evidence>